<keyword evidence="8" id="KW-1185">Reference proteome</keyword>
<evidence type="ECO:0000259" key="6">
    <source>
        <dbReference type="PROSITE" id="PS50102"/>
    </source>
</evidence>
<dbReference type="PANTHER" id="PTHR13976">
    <property type="entry name" value="HETEROGENEOUS NUCLEAR RIBONUCLEOPROTEIN-RELATED"/>
    <property type="match status" value="1"/>
</dbReference>
<feature type="signal peptide" evidence="5">
    <location>
        <begin position="1"/>
        <end position="22"/>
    </location>
</feature>
<dbReference type="Pfam" id="PF00076">
    <property type="entry name" value="RRM_1"/>
    <property type="match status" value="2"/>
</dbReference>
<dbReference type="InterPro" id="IPR000504">
    <property type="entry name" value="RRM_dom"/>
</dbReference>
<dbReference type="Gene3D" id="3.30.70.330">
    <property type="match status" value="3"/>
</dbReference>
<evidence type="ECO:0000313" key="8">
    <source>
        <dbReference type="Proteomes" id="UP000663879"/>
    </source>
</evidence>
<name>A0A813VQT9_9BILA</name>
<comment type="caution">
    <text evidence="7">The sequence shown here is derived from an EMBL/GenBank/DDBJ whole genome shotgun (WGS) entry which is preliminary data.</text>
</comment>
<evidence type="ECO:0000256" key="1">
    <source>
        <dbReference type="ARBA" id="ARBA00022737"/>
    </source>
</evidence>
<evidence type="ECO:0000256" key="5">
    <source>
        <dbReference type="SAM" id="SignalP"/>
    </source>
</evidence>
<dbReference type="EMBL" id="CAJNOC010001261">
    <property type="protein sequence ID" value="CAF0849421.1"/>
    <property type="molecule type" value="Genomic_DNA"/>
</dbReference>
<dbReference type="AlphaFoldDB" id="A0A813VQT9"/>
<keyword evidence="2 3" id="KW-0694">RNA-binding</keyword>
<dbReference type="InterPro" id="IPR012677">
    <property type="entry name" value="Nucleotide-bd_a/b_plait_sf"/>
</dbReference>
<dbReference type="OrthoDB" id="431068at2759"/>
<feature type="compositionally biased region" description="Low complexity" evidence="4">
    <location>
        <begin position="315"/>
        <end position="356"/>
    </location>
</feature>
<dbReference type="InterPro" id="IPR050666">
    <property type="entry name" value="ESRP"/>
</dbReference>
<dbReference type="PROSITE" id="PS50102">
    <property type="entry name" value="RRM"/>
    <property type="match status" value="2"/>
</dbReference>
<sequence length="593" mass="66578">MKSNLFLAFFCILAFSTVSLNAQCPGCCAVSYSQSQGTVCSCPSECVCYSANSCRCPPGCGYMNVIKLRGLPWSCTNEDIIKFLDGINVTSKPSNDPNSDEKTPSIYLTMNAEGRPSGEAFIELVSDQDLDLALKKNNAMIGQRYIEVFKSNQEQLNKHIEESTSNTDNWSDPVVRLRGLPYGCTQDDIVNFFNGLKIAFDGLLMVIDFSGRFNGEAFVQFDSILDANKALEKHKQKIANRYIEVFRSTLDEMSYYSSNSNVSRHKQPNKINKRNANFNSNNSYDSYNNNNNSNSNNNRQNSNDFNRNRQKPYSRNMNQNTQNRPRNQNQNGNIPSLMGNFNSGNNNFMNNNNSFGYGKRPITPPFPGNNRTGLGVRLRGLPYSVTENQIRDFFKPLVPVSVILTKGRDGRPSGECECDFDSQNTLNEAMKYDKKYIGNRYIELFPLTNSNRSQGPMSLGSLMKQDFSNRSVNKGNFNNNNNNNTNNNNNNDFNGNGYRSFENSSNPMPVPPPPPLIPPNQSQPNSMTSLLGPVPPPPIGATNINEMIFADMAKQMTQLYTQFQTQQQQFYAQAGLNMMNAAAQNTNNNSRRF</sequence>
<evidence type="ECO:0000256" key="3">
    <source>
        <dbReference type="PROSITE-ProRule" id="PRU00176"/>
    </source>
</evidence>
<protein>
    <recommendedName>
        <fullName evidence="6">RRM domain-containing protein</fullName>
    </recommendedName>
</protein>
<reference evidence="7" key="1">
    <citation type="submission" date="2021-02" db="EMBL/GenBank/DDBJ databases">
        <authorList>
            <person name="Nowell W R."/>
        </authorList>
    </citation>
    <scope>NUCLEOTIDE SEQUENCE</scope>
    <source>
        <strain evidence="7">Ploen Becks lab</strain>
    </source>
</reference>
<feature type="region of interest" description="Disordered" evidence="4">
    <location>
        <begin position="259"/>
        <end position="360"/>
    </location>
</feature>
<keyword evidence="5" id="KW-0732">Signal</keyword>
<feature type="compositionally biased region" description="Basic residues" evidence="4">
    <location>
        <begin position="263"/>
        <end position="273"/>
    </location>
</feature>
<accession>A0A813VQT9</accession>
<feature type="domain" description="RRM" evidence="6">
    <location>
        <begin position="64"/>
        <end position="153"/>
    </location>
</feature>
<feature type="chain" id="PRO_5032852953" description="RRM domain-containing protein" evidence="5">
    <location>
        <begin position="23"/>
        <end position="593"/>
    </location>
</feature>
<feature type="domain" description="RRM" evidence="6">
    <location>
        <begin position="173"/>
        <end position="250"/>
    </location>
</feature>
<feature type="compositionally biased region" description="Low complexity" evidence="4">
    <location>
        <begin position="473"/>
        <end position="507"/>
    </location>
</feature>
<dbReference type="Proteomes" id="UP000663879">
    <property type="component" value="Unassembled WGS sequence"/>
</dbReference>
<feature type="compositionally biased region" description="Pro residues" evidence="4">
    <location>
        <begin position="508"/>
        <end position="518"/>
    </location>
</feature>
<feature type="compositionally biased region" description="Low complexity" evidence="4">
    <location>
        <begin position="274"/>
        <end position="305"/>
    </location>
</feature>
<organism evidence="7 8">
    <name type="scientific">Brachionus calyciflorus</name>
    <dbReference type="NCBI Taxonomy" id="104777"/>
    <lineage>
        <taxon>Eukaryota</taxon>
        <taxon>Metazoa</taxon>
        <taxon>Spiralia</taxon>
        <taxon>Gnathifera</taxon>
        <taxon>Rotifera</taxon>
        <taxon>Eurotatoria</taxon>
        <taxon>Monogononta</taxon>
        <taxon>Pseudotrocha</taxon>
        <taxon>Ploima</taxon>
        <taxon>Brachionidae</taxon>
        <taxon>Brachionus</taxon>
    </lineage>
</organism>
<dbReference type="GO" id="GO:0003723">
    <property type="term" value="F:RNA binding"/>
    <property type="evidence" value="ECO:0007669"/>
    <property type="project" value="UniProtKB-UniRule"/>
</dbReference>
<evidence type="ECO:0000256" key="2">
    <source>
        <dbReference type="ARBA" id="ARBA00022884"/>
    </source>
</evidence>
<evidence type="ECO:0000256" key="4">
    <source>
        <dbReference type="SAM" id="MobiDB-lite"/>
    </source>
</evidence>
<keyword evidence="1" id="KW-0677">Repeat</keyword>
<dbReference type="InterPro" id="IPR035979">
    <property type="entry name" value="RBD_domain_sf"/>
</dbReference>
<gene>
    <name evidence="7" type="ORF">OXX778_LOCUS8869</name>
</gene>
<dbReference type="SMART" id="SM00360">
    <property type="entry name" value="RRM"/>
    <property type="match status" value="3"/>
</dbReference>
<feature type="region of interest" description="Disordered" evidence="4">
    <location>
        <begin position="469"/>
        <end position="531"/>
    </location>
</feature>
<evidence type="ECO:0000313" key="7">
    <source>
        <dbReference type="EMBL" id="CAF0849421.1"/>
    </source>
</evidence>
<dbReference type="SUPFAM" id="SSF54928">
    <property type="entry name" value="RNA-binding domain, RBD"/>
    <property type="match status" value="3"/>
</dbReference>
<proteinExistence type="predicted"/>